<evidence type="ECO:0000313" key="3">
    <source>
        <dbReference type="Proteomes" id="UP001176521"/>
    </source>
</evidence>
<protein>
    <submittedName>
        <fullName evidence="2">Uncharacterized protein</fullName>
    </submittedName>
</protein>
<dbReference type="Proteomes" id="UP001176521">
    <property type="component" value="Unassembled WGS sequence"/>
</dbReference>
<proteinExistence type="predicted"/>
<dbReference type="EMBL" id="JAPDMQ010000197">
    <property type="protein sequence ID" value="KAK0531037.1"/>
    <property type="molecule type" value="Genomic_DNA"/>
</dbReference>
<feature type="compositionally biased region" description="Polar residues" evidence="1">
    <location>
        <begin position="132"/>
        <end position="147"/>
    </location>
</feature>
<evidence type="ECO:0000256" key="1">
    <source>
        <dbReference type="SAM" id="MobiDB-lite"/>
    </source>
</evidence>
<organism evidence="2 3">
    <name type="scientific">Tilletia horrida</name>
    <dbReference type="NCBI Taxonomy" id="155126"/>
    <lineage>
        <taxon>Eukaryota</taxon>
        <taxon>Fungi</taxon>
        <taxon>Dikarya</taxon>
        <taxon>Basidiomycota</taxon>
        <taxon>Ustilaginomycotina</taxon>
        <taxon>Exobasidiomycetes</taxon>
        <taxon>Tilletiales</taxon>
        <taxon>Tilletiaceae</taxon>
        <taxon>Tilletia</taxon>
    </lineage>
</organism>
<feature type="compositionally biased region" description="Low complexity" evidence="1">
    <location>
        <begin position="92"/>
        <end position="116"/>
    </location>
</feature>
<gene>
    <name evidence="2" type="ORF">OC842_003732</name>
</gene>
<accession>A0AAN6JJW5</accession>
<comment type="caution">
    <text evidence="2">The sequence shown here is derived from an EMBL/GenBank/DDBJ whole genome shotgun (WGS) entry which is preliminary data.</text>
</comment>
<reference evidence="2" key="1">
    <citation type="journal article" date="2023" name="PhytoFront">
        <title>Draft Genome Resources of Seven Strains of Tilletia horrida, Causal Agent of Kernel Smut of Rice.</title>
        <authorList>
            <person name="Khanal S."/>
            <person name="Antony Babu S."/>
            <person name="Zhou X.G."/>
        </authorList>
    </citation>
    <scope>NUCLEOTIDE SEQUENCE</scope>
    <source>
        <strain evidence="2">TX3</strain>
    </source>
</reference>
<keyword evidence="3" id="KW-1185">Reference proteome</keyword>
<evidence type="ECO:0000313" key="2">
    <source>
        <dbReference type="EMBL" id="KAK0531037.1"/>
    </source>
</evidence>
<dbReference type="AlphaFoldDB" id="A0AAN6JJW5"/>
<feature type="region of interest" description="Disordered" evidence="1">
    <location>
        <begin position="86"/>
        <end position="205"/>
    </location>
</feature>
<name>A0AAN6JJW5_9BASI</name>
<sequence>MKTSALGKMKLPAAGLSAIALIATMAQCSQLATWNSLSQPAPLILIRASEFDHLMTQALRRSVQLDALADQAAPARHLAEGMLFRRGKHSGPGETSAAGGAAGAAAKAAGDSSWSSPNAWLHKPSYRKPVASSGTSIFESTKKGSTSAKDDKDMHRVTSWLNKADSKHEAKMADQPSTSGTKPSSKEKIKPTSGGGSSWSSGSAWLHKPSFRQAFASATGKKS</sequence>